<dbReference type="Pfam" id="PF12399">
    <property type="entry name" value="BCA_ABC_TP_C"/>
    <property type="match status" value="1"/>
</dbReference>
<feature type="transmembrane region" description="Helical" evidence="10">
    <location>
        <begin position="131"/>
        <end position="151"/>
    </location>
</feature>
<dbReference type="InterPro" id="IPR032823">
    <property type="entry name" value="BCA_ABC_TP_C"/>
</dbReference>
<dbReference type="Gene3D" id="3.40.50.300">
    <property type="entry name" value="P-loop containing nucleotide triphosphate hydrolases"/>
    <property type="match status" value="1"/>
</dbReference>
<comment type="subcellular location">
    <subcellularLocation>
        <location evidence="1">Cell membrane</location>
        <topology evidence="1">Multi-pass membrane protein</topology>
    </subcellularLocation>
</comment>
<dbReference type="Pfam" id="PF02653">
    <property type="entry name" value="BPD_transp_2"/>
    <property type="match status" value="1"/>
</dbReference>
<protein>
    <submittedName>
        <fullName evidence="12">ABC transporter ATP-binding protein</fullName>
    </submittedName>
</protein>
<feature type="transmembrane region" description="Helical" evidence="10">
    <location>
        <begin position="104"/>
        <end position="124"/>
    </location>
</feature>
<evidence type="ECO:0000259" key="11">
    <source>
        <dbReference type="PROSITE" id="PS50893"/>
    </source>
</evidence>
<dbReference type="PROSITE" id="PS50893">
    <property type="entry name" value="ABC_TRANSPORTER_2"/>
    <property type="match status" value="1"/>
</dbReference>
<keyword evidence="2" id="KW-0813">Transport</keyword>
<keyword evidence="13" id="KW-1185">Reference proteome</keyword>
<feature type="transmembrane region" description="Helical" evidence="10">
    <location>
        <begin position="293"/>
        <end position="310"/>
    </location>
</feature>
<dbReference type="Pfam" id="PF00005">
    <property type="entry name" value="ABC_tran"/>
    <property type="match status" value="1"/>
</dbReference>
<evidence type="ECO:0000256" key="8">
    <source>
        <dbReference type="ARBA" id="ARBA00023136"/>
    </source>
</evidence>
<dbReference type="InterPro" id="IPR027417">
    <property type="entry name" value="P-loop_NTPase"/>
</dbReference>
<accession>A0ABQ3PJY5</accession>
<keyword evidence="4 10" id="KW-0812">Transmembrane</keyword>
<name>A0ABQ3PJY5_9ACTN</name>
<evidence type="ECO:0000256" key="9">
    <source>
        <dbReference type="SAM" id="MobiDB-lite"/>
    </source>
</evidence>
<keyword evidence="5" id="KW-0547">Nucleotide-binding</keyword>
<keyword evidence="6 12" id="KW-0067">ATP-binding</keyword>
<gene>
    <name evidence="12" type="ORF">Shyd_66980</name>
</gene>
<evidence type="ECO:0000256" key="4">
    <source>
        <dbReference type="ARBA" id="ARBA00022692"/>
    </source>
</evidence>
<feature type="domain" description="ABC transporter" evidence="11">
    <location>
        <begin position="357"/>
        <end position="583"/>
    </location>
</feature>
<feature type="region of interest" description="Disordered" evidence="9">
    <location>
        <begin position="325"/>
        <end position="355"/>
    </location>
</feature>
<comment type="caution">
    <text evidence="12">The sequence shown here is derived from an EMBL/GenBank/DDBJ whole genome shotgun (WGS) entry which is preliminary data.</text>
</comment>
<evidence type="ECO:0000256" key="1">
    <source>
        <dbReference type="ARBA" id="ARBA00004651"/>
    </source>
</evidence>
<organism evidence="12 13">
    <name type="scientific">Streptomyces hydrogenans</name>
    <dbReference type="NCBI Taxonomy" id="1873719"/>
    <lineage>
        <taxon>Bacteria</taxon>
        <taxon>Bacillati</taxon>
        <taxon>Actinomycetota</taxon>
        <taxon>Actinomycetes</taxon>
        <taxon>Kitasatosporales</taxon>
        <taxon>Streptomycetaceae</taxon>
        <taxon>Streptomyces</taxon>
    </lineage>
</organism>
<keyword evidence="8 10" id="KW-0472">Membrane</keyword>
<dbReference type="PANTHER" id="PTHR45772">
    <property type="entry name" value="CONSERVED COMPONENT OF ABC TRANSPORTER FOR NATURAL AMINO ACIDS-RELATED"/>
    <property type="match status" value="1"/>
</dbReference>
<feature type="transmembrane region" description="Helical" evidence="10">
    <location>
        <begin position="221"/>
        <end position="239"/>
    </location>
</feature>
<evidence type="ECO:0000256" key="5">
    <source>
        <dbReference type="ARBA" id="ARBA00022741"/>
    </source>
</evidence>
<proteinExistence type="predicted"/>
<dbReference type="InterPro" id="IPR003593">
    <property type="entry name" value="AAA+_ATPase"/>
</dbReference>
<evidence type="ECO:0000256" key="10">
    <source>
        <dbReference type="SAM" id="Phobius"/>
    </source>
</evidence>
<keyword evidence="3" id="KW-1003">Cell membrane</keyword>
<feature type="transmembrane region" description="Helical" evidence="10">
    <location>
        <begin position="25"/>
        <end position="41"/>
    </location>
</feature>
<dbReference type="EMBL" id="BNDW01000068">
    <property type="protein sequence ID" value="GHI25327.1"/>
    <property type="molecule type" value="Genomic_DNA"/>
</dbReference>
<dbReference type="CDD" id="cd06581">
    <property type="entry name" value="TM_PBP1_LivM_like"/>
    <property type="match status" value="1"/>
</dbReference>
<dbReference type="Proteomes" id="UP001052739">
    <property type="component" value="Unassembled WGS sequence"/>
</dbReference>
<reference evidence="12" key="1">
    <citation type="submission" date="2024-05" db="EMBL/GenBank/DDBJ databases">
        <title>Whole genome shotgun sequence of Streptomyces hydrogenans NBRC 13475.</title>
        <authorList>
            <person name="Komaki H."/>
            <person name="Tamura T."/>
        </authorList>
    </citation>
    <scope>NUCLEOTIDE SEQUENCE</scope>
    <source>
        <strain evidence="12">NBRC 13475</strain>
    </source>
</reference>
<dbReference type="SMART" id="SM00382">
    <property type="entry name" value="AAA"/>
    <property type="match status" value="1"/>
</dbReference>
<dbReference type="InterPro" id="IPR051120">
    <property type="entry name" value="ABC_AA/LPS_Transport"/>
</dbReference>
<feature type="transmembrane region" description="Helical" evidence="10">
    <location>
        <begin position="171"/>
        <end position="191"/>
    </location>
</feature>
<keyword evidence="7 10" id="KW-1133">Transmembrane helix</keyword>
<dbReference type="RefSeq" id="WP_190225550.1">
    <property type="nucleotide sequence ID" value="NZ_BNBS01000113.1"/>
</dbReference>
<evidence type="ECO:0000313" key="13">
    <source>
        <dbReference type="Proteomes" id="UP001052739"/>
    </source>
</evidence>
<feature type="transmembrane region" description="Helical" evidence="10">
    <location>
        <begin position="73"/>
        <end position="92"/>
    </location>
</feature>
<evidence type="ECO:0000256" key="3">
    <source>
        <dbReference type="ARBA" id="ARBA00022475"/>
    </source>
</evidence>
<feature type="transmembrane region" description="Helical" evidence="10">
    <location>
        <begin position="47"/>
        <end position="66"/>
    </location>
</feature>
<dbReference type="InterPro" id="IPR003439">
    <property type="entry name" value="ABC_transporter-like_ATP-bd"/>
</dbReference>
<evidence type="ECO:0000313" key="12">
    <source>
        <dbReference type="EMBL" id="GHI25327.1"/>
    </source>
</evidence>
<feature type="compositionally biased region" description="Basic residues" evidence="9">
    <location>
        <begin position="333"/>
        <end position="342"/>
    </location>
</feature>
<sequence length="585" mass="59301">MTVSTVPLAVPPADAGARSRGVRRILRAALPALTGAALLAAPFGLDAFALATLTLGLCHGLFAYGLDLSWGRAGLLSVGHAAFFGLGAYAVALAGEHGLSRSLTVPGAVLAAVVIALPVVRIGLAAPVPDAPLILLTIGVGLLLQRAATTLTPVTGGTNGLSVSAPDVVTSYYVTLGAVAAVVSGCSLLLVRGRFGARLLAAARNPERAAQSGVDGLRVRSAAFAVSAAVAALAGALYAPVAGLVSPQVFGLGLSTSVLVWLALGGRESTVGPFAGAVAVTAGQQFLGATWQGWYVLALAALFLLVVRFAPGGLTAGPRRLLAGPGPDARLPRAARRSGRRRPAPDAAGTGDDAPPLVLAGVRKAFGPVDVLTGVDLTVAPGRCVCLIGPNGAGKSTLLGVVAGQLAPDAGTVSIFGTDAGRLPVHRRVRLGLGRMFQIPSVVADLSPADNLDLARMDAPATAELPAEFEDLAADRLRTAGTLPLADRRRLELAMVLAASPRLMLLDEPAAGLGPDDARRLTRELREVNRRTGCAMLVVEHDMEIVRELADEVVVLAGGGVLARGPLDTVAADPAVRAAYLGTAT</sequence>
<dbReference type="InterPro" id="IPR001851">
    <property type="entry name" value="ABC_transp_permease"/>
</dbReference>
<feature type="compositionally biased region" description="Low complexity" evidence="9">
    <location>
        <begin position="345"/>
        <end position="355"/>
    </location>
</feature>
<dbReference type="InterPro" id="IPR043428">
    <property type="entry name" value="LivM-like"/>
</dbReference>
<evidence type="ECO:0000256" key="7">
    <source>
        <dbReference type="ARBA" id="ARBA00022989"/>
    </source>
</evidence>
<evidence type="ECO:0000256" key="2">
    <source>
        <dbReference type="ARBA" id="ARBA00022448"/>
    </source>
</evidence>
<dbReference type="GO" id="GO:0005524">
    <property type="term" value="F:ATP binding"/>
    <property type="evidence" value="ECO:0007669"/>
    <property type="project" value="UniProtKB-KW"/>
</dbReference>
<evidence type="ECO:0000256" key="6">
    <source>
        <dbReference type="ARBA" id="ARBA00022840"/>
    </source>
</evidence>
<dbReference type="SUPFAM" id="SSF52540">
    <property type="entry name" value="P-loop containing nucleoside triphosphate hydrolases"/>
    <property type="match status" value="1"/>
</dbReference>